<dbReference type="PANTHER" id="PTHR13228">
    <property type="entry name" value="CONSERVED OLIGOMERIC GOLGI COMPLEX COMPONENT 5"/>
    <property type="match status" value="1"/>
</dbReference>
<gene>
    <name evidence="8" type="ORF">HERILL_LOCUS14207</name>
</gene>
<dbReference type="GO" id="GO:0006891">
    <property type="term" value="P:intra-Golgi vesicle-mediated transport"/>
    <property type="evidence" value="ECO:0007669"/>
    <property type="project" value="InterPro"/>
</dbReference>
<feature type="domain" description="Conserved oligomeric Golgi complex subunit 5 helical" evidence="7">
    <location>
        <begin position="160"/>
        <end position="367"/>
    </location>
</feature>
<dbReference type="GO" id="GO:0017119">
    <property type="term" value="C:Golgi transport complex"/>
    <property type="evidence" value="ECO:0007669"/>
    <property type="project" value="InterPro"/>
</dbReference>
<dbReference type="Proteomes" id="UP000594454">
    <property type="component" value="Chromosome 6"/>
</dbReference>
<feature type="region of interest" description="Disordered" evidence="5">
    <location>
        <begin position="252"/>
        <end position="279"/>
    </location>
</feature>
<dbReference type="EMBL" id="LR899014">
    <property type="protein sequence ID" value="CAD7091807.1"/>
    <property type="molecule type" value="Genomic_DNA"/>
</dbReference>
<dbReference type="Pfam" id="PF10392">
    <property type="entry name" value="COG5_N"/>
    <property type="match status" value="1"/>
</dbReference>
<feature type="domain" description="Conserved oligomeric Golgi complex subunit 5 N-terminal" evidence="6">
    <location>
        <begin position="25"/>
        <end position="135"/>
    </location>
</feature>
<keyword evidence="4" id="KW-0472">Membrane</keyword>
<evidence type="ECO:0000259" key="7">
    <source>
        <dbReference type="Pfam" id="PF20649"/>
    </source>
</evidence>
<proteinExistence type="predicted"/>
<evidence type="ECO:0000313" key="9">
    <source>
        <dbReference type="Proteomes" id="UP000594454"/>
    </source>
</evidence>
<keyword evidence="3" id="KW-0333">Golgi apparatus</keyword>
<protein>
    <recommendedName>
        <fullName evidence="2">Conserved oligomeric Golgi complex subunit 5</fullName>
    </recommendedName>
</protein>
<dbReference type="InterPro" id="IPR019465">
    <property type="entry name" value="Cog5"/>
</dbReference>
<dbReference type="FunCoup" id="A0A7R8V463">
    <property type="interactions" value="910"/>
</dbReference>
<dbReference type="InterPro" id="IPR049176">
    <property type="entry name" value="COG5_N"/>
</dbReference>
<dbReference type="Pfam" id="PF20649">
    <property type="entry name" value="COG5_C"/>
    <property type="match status" value="1"/>
</dbReference>
<dbReference type="OrthoDB" id="18786at2759"/>
<keyword evidence="9" id="KW-1185">Reference proteome</keyword>
<accession>A0A7R8V463</accession>
<organism evidence="8 9">
    <name type="scientific">Hermetia illucens</name>
    <name type="common">Black soldier fly</name>
    <dbReference type="NCBI Taxonomy" id="343691"/>
    <lineage>
        <taxon>Eukaryota</taxon>
        <taxon>Metazoa</taxon>
        <taxon>Ecdysozoa</taxon>
        <taxon>Arthropoda</taxon>
        <taxon>Hexapoda</taxon>
        <taxon>Insecta</taxon>
        <taxon>Pterygota</taxon>
        <taxon>Neoptera</taxon>
        <taxon>Endopterygota</taxon>
        <taxon>Diptera</taxon>
        <taxon>Brachycera</taxon>
        <taxon>Stratiomyomorpha</taxon>
        <taxon>Stratiomyidae</taxon>
        <taxon>Hermetiinae</taxon>
        <taxon>Hermetia</taxon>
    </lineage>
</organism>
<comment type="subcellular location">
    <subcellularLocation>
        <location evidence="1">Golgi apparatus membrane</location>
        <topology evidence="1">Peripheral membrane protein</topology>
    </subcellularLocation>
</comment>
<dbReference type="AlphaFoldDB" id="A0A7R8V463"/>
<sequence length="771" mass="86107">MPTENICDEIEKDAFYKGFLSEKRDSASTSSLTISDQIKKLTDGLEILSLELQSQVRNQHGALLSQATHAGRLDTSLNTVVGHMERLQNGANRLRNHIGGQFAIVESQTKVLGRLHDASHILRSCGNLLQLANKLRNTRDPSKQAAILFELEPLVEDMQLNKIDFIREDRAFVISSRQRLNNLAQEDLVNGLRDGKEAQVTGSIQIFVNLQTIEKCIDNLIETFLNEITHSIKECFAGTDVATLTSSKLSQTDPSKELRSISSSTSSAPKGPGKTPSLTTSQHFRTKLWKSLTWLMTDELFDYCQQIALLQKCLLNEFQNTNAFKENNDIQAKFYKRLENLLRTSFSECAPHIGQCLQEGLPNLLSATKVLQSRLSSNEIFGENIFESLEAGYLSKCGANLKATLLGVIDSPTTDNADNLIRAASVELSSAMVDNRLSLLVAAAFNACNKDFWTKIEANVKLGTDSKQVVVQPNAAQIQNTNLANIIHYHAEGVKRLVNNLGEKFPPEAAASIIKNLNQGKNLILAILQQLLESMTATVGIILLSMHREPGLNSDKLSTAGPSLYMKELQDFLQRSWSLHMLPFADHATVSECGEQIATRCIELFVNNLSILRPVSSAGRSRLKNDCSHLENALKPIVENLSSIGKPYRFLRAMSTLITLPIEQLAQQEIEQDGLIPCHIILFLLFTHAGSELQSPHTAANWSNERLIQWLDGHTSDRERLELVAGAIHRYREIIRRKNSTQYDPVYPLLSKYFENAYKILIEKRSEKFSS</sequence>
<dbReference type="InParanoid" id="A0A7R8V463"/>
<reference evidence="8 9" key="1">
    <citation type="submission" date="2020-11" db="EMBL/GenBank/DDBJ databases">
        <authorList>
            <person name="Wallbank WR R."/>
            <person name="Pardo Diaz C."/>
            <person name="Kozak K."/>
            <person name="Martin S."/>
            <person name="Jiggins C."/>
            <person name="Moest M."/>
            <person name="Warren A I."/>
            <person name="Generalovic N T."/>
            <person name="Byers J.R.P. K."/>
            <person name="Montejo-Kovacevich G."/>
            <person name="Yen C E."/>
        </authorList>
    </citation>
    <scope>NUCLEOTIDE SEQUENCE [LARGE SCALE GENOMIC DNA]</scope>
</reference>
<evidence type="ECO:0000256" key="4">
    <source>
        <dbReference type="ARBA" id="ARBA00023136"/>
    </source>
</evidence>
<dbReference type="GO" id="GO:0000139">
    <property type="term" value="C:Golgi membrane"/>
    <property type="evidence" value="ECO:0007669"/>
    <property type="project" value="UniProtKB-SubCell"/>
</dbReference>
<evidence type="ECO:0000256" key="1">
    <source>
        <dbReference type="ARBA" id="ARBA00004395"/>
    </source>
</evidence>
<evidence type="ECO:0000256" key="5">
    <source>
        <dbReference type="SAM" id="MobiDB-lite"/>
    </source>
</evidence>
<dbReference type="InterPro" id="IPR048485">
    <property type="entry name" value="COG5_helical"/>
</dbReference>
<evidence type="ECO:0000313" key="8">
    <source>
        <dbReference type="EMBL" id="CAD7091807.1"/>
    </source>
</evidence>
<dbReference type="PANTHER" id="PTHR13228:SF3">
    <property type="entry name" value="CONSERVED OLIGOMERIC GOLGI COMPLEX SUBUNIT 5"/>
    <property type="match status" value="1"/>
</dbReference>
<evidence type="ECO:0000256" key="3">
    <source>
        <dbReference type="ARBA" id="ARBA00023034"/>
    </source>
</evidence>
<evidence type="ECO:0000259" key="6">
    <source>
        <dbReference type="Pfam" id="PF10392"/>
    </source>
</evidence>
<evidence type="ECO:0000256" key="2">
    <source>
        <dbReference type="ARBA" id="ARBA00020974"/>
    </source>
</evidence>
<name>A0A7R8V463_HERIL</name>
<dbReference type="OMA" id="MMVEYFE"/>